<evidence type="ECO:0000313" key="2">
    <source>
        <dbReference type="EMBL" id="SBP59509.1"/>
    </source>
</evidence>
<protein>
    <submittedName>
        <fullName evidence="2">Death inducer-obliterator 1</fullName>
    </submittedName>
</protein>
<sequence>PPTASPDMHLNCTTHGGAHSAKLPDPNGNHTGPTPRRL</sequence>
<proteinExistence type="predicted"/>
<organism evidence="2">
    <name type="scientific">Nothobranchius furzeri</name>
    <name type="common">Turquoise killifish</name>
    <dbReference type="NCBI Taxonomy" id="105023"/>
    <lineage>
        <taxon>Eukaryota</taxon>
        <taxon>Metazoa</taxon>
        <taxon>Chordata</taxon>
        <taxon>Craniata</taxon>
        <taxon>Vertebrata</taxon>
        <taxon>Euteleostomi</taxon>
        <taxon>Actinopterygii</taxon>
        <taxon>Neopterygii</taxon>
        <taxon>Teleostei</taxon>
        <taxon>Neoteleostei</taxon>
        <taxon>Acanthomorphata</taxon>
        <taxon>Ovalentaria</taxon>
        <taxon>Atherinomorphae</taxon>
        <taxon>Cyprinodontiformes</taxon>
        <taxon>Nothobranchiidae</taxon>
        <taxon>Nothobranchius</taxon>
    </lineage>
</organism>
<feature type="region of interest" description="Disordered" evidence="1">
    <location>
        <begin position="1"/>
        <end position="38"/>
    </location>
</feature>
<gene>
    <name evidence="2" type="primary">DIDO1</name>
</gene>
<reference evidence="2" key="2">
    <citation type="submission" date="2016-06" db="EMBL/GenBank/DDBJ databases">
        <title>The genome of a short-lived fish provides insights into sex chromosome evolution and the genetic control of aging.</title>
        <authorList>
            <person name="Reichwald K."/>
            <person name="Felder M."/>
            <person name="Petzold A."/>
            <person name="Koch P."/>
            <person name="Groth M."/>
            <person name="Platzer M."/>
        </authorList>
    </citation>
    <scope>NUCLEOTIDE SEQUENCE</scope>
    <source>
        <tissue evidence="2">Brain</tissue>
    </source>
</reference>
<dbReference type="AlphaFoldDB" id="A0A1A8AWV5"/>
<feature type="non-terminal residue" evidence="2">
    <location>
        <position position="1"/>
    </location>
</feature>
<accession>A0A1A8AWV5</accession>
<feature type="non-terminal residue" evidence="2">
    <location>
        <position position="38"/>
    </location>
</feature>
<dbReference type="EMBL" id="HADY01021024">
    <property type="protein sequence ID" value="SBP59509.1"/>
    <property type="molecule type" value="Transcribed_RNA"/>
</dbReference>
<evidence type="ECO:0000256" key="1">
    <source>
        <dbReference type="SAM" id="MobiDB-lite"/>
    </source>
</evidence>
<reference evidence="2" key="1">
    <citation type="submission" date="2016-05" db="EMBL/GenBank/DDBJ databases">
        <authorList>
            <person name="Lavstsen T."/>
            <person name="Jespersen J.S."/>
        </authorList>
    </citation>
    <scope>NUCLEOTIDE SEQUENCE</scope>
    <source>
        <tissue evidence="2">Brain</tissue>
    </source>
</reference>
<name>A0A1A8AWV5_NOTFU</name>